<evidence type="ECO:0000313" key="3">
    <source>
        <dbReference type="Proteomes" id="UP000324585"/>
    </source>
</evidence>
<proteinExistence type="predicted"/>
<feature type="compositionally biased region" description="Polar residues" evidence="1">
    <location>
        <begin position="74"/>
        <end position="89"/>
    </location>
</feature>
<dbReference type="Proteomes" id="UP000324585">
    <property type="component" value="Unassembled WGS sequence"/>
</dbReference>
<name>A0A5J4YVP2_PORPP</name>
<feature type="region of interest" description="Disordered" evidence="1">
    <location>
        <begin position="71"/>
        <end position="136"/>
    </location>
</feature>
<gene>
    <name evidence="2" type="ORF">FVE85_3044</name>
</gene>
<organism evidence="2 3">
    <name type="scientific">Porphyridium purpureum</name>
    <name type="common">Red alga</name>
    <name type="synonym">Porphyridium cruentum</name>
    <dbReference type="NCBI Taxonomy" id="35688"/>
    <lineage>
        <taxon>Eukaryota</taxon>
        <taxon>Rhodophyta</taxon>
        <taxon>Bangiophyceae</taxon>
        <taxon>Porphyridiales</taxon>
        <taxon>Porphyridiaceae</taxon>
        <taxon>Porphyridium</taxon>
    </lineage>
</organism>
<sequence>MYFGAFRPSLVAMSGRVILERQRRGMDRLSKWQRRNRRKREAVVVRNAEVLREGERLLAIQLMTDHRNALAAAGSTQTGEAEAQQNGEGTSPGLAAAMHMGAELDSSAMSASGEREGTTASEGMSSAGDHAKVESI</sequence>
<evidence type="ECO:0000313" key="2">
    <source>
        <dbReference type="EMBL" id="KAA8494803.1"/>
    </source>
</evidence>
<comment type="caution">
    <text evidence="2">The sequence shown here is derived from an EMBL/GenBank/DDBJ whole genome shotgun (WGS) entry which is preliminary data.</text>
</comment>
<keyword evidence="3" id="KW-1185">Reference proteome</keyword>
<reference evidence="3" key="1">
    <citation type="journal article" date="2019" name="Nat. Commun.">
        <title>Expansion of phycobilisome linker gene families in mesophilic red algae.</title>
        <authorList>
            <person name="Lee J."/>
            <person name="Kim D."/>
            <person name="Bhattacharya D."/>
            <person name="Yoon H.S."/>
        </authorList>
    </citation>
    <scope>NUCLEOTIDE SEQUENCE [LARGE SCALE GENOMIC DNA]</scope>
    <source>
        <strain evidence="3">CCMP 1328</strain>
    </source>
</reference>
<protein>
    <submittedName>
        <fullName evidence="2">Uncharacterized protein</fullName>
    </submittedName>
</protein>
<dbReference type="EMBL" id="VRMN01000004">
    <property type="protein sequence ID" value="KAA8494803.1"/>
    <property type="molecule type" value="Genomic_DNA"/>
</dbReference>
<accession>A0A5J4YVP2</accession>
<evidence type="ECO:0000256" key="1">
    <source>
        <dbReference type="SAM" id="MobiDB-lite"/>
    </source>
</evidence>
<dbReference type="AlphaFoldDB" id="A0A5J4YVP2"/>